<dbReference type="Gene3D" id="3.100.10.10">
    <property type="match status" value="1"/>
</dbReference>
<evidence type="ECO:0000259" key="4">
    <source>
        <dbReference type="Pfam" id="PF17135"/>
    </source>
</evidence>
<name>A0AAD7ISQ8_9AGAR</name>
<evidence type="ECO:0000256" key="1">
    <source>
        <dbReference type="ARBA" id="ARBA00006815"/>
    </source>
</evidence>
<comment type="similarity">
    <text evidence="1">Belongs to the eukaryotic ribosomal protein eL18 family.</text>
</comment>
<keyword evidence="3" id="KW-0687">Ribonucleoprotein</keyword>
<dbReference type="InterPro" id="IPR021131">
    <property type="entry name" value="Ribosomal_uL15/eL18"/>
</dbReference>
<dbReference type="InterPro" id="IPR036227">
    <property type="entry name" value="Ribosomal_uL15/eL18_sf"/>
</dbReference>
<feature type="domain" description="Large ribosomal subunit protein uL15/eL18" evidence="4">
    <location>
        <begin position="30"/>
        <end position="90"/>
    </location>
</feature>
<keyword evidence="6" id="KW-1185">Reference proteome</keyword>
<dbReference type="GO" id="GO:0006412">
    <property type="term" value="P:translation"/>
    <property type="evidence" value="ECO:0007669"/>
    <property type="project" value="InterPro"/>
</dbReference>
<dbReference type="InterPro" id="IPR000039">
    <property type="entry name" value="Ribosomal_eL18"/>
</dbReference>
<sequence length="179" mass="20377">MNRIHFPNCQGDLQHRQLPHKNHRHRRHRHDPKLIITALRFTCAAKERILNISGEALMLDQFALRASTGANTVLLRGKKTAREGHQFLLHPRSSNVMDTESPRILRSKDLTQKPSSSGGAFYTLYMHVPSNPSSHAHPDPATHVHTSPSFPERMRLYPVIRRCVKLRAALLATRFFAAS</sequence>
<dbReference type="GO" id="GO:0003735">
    <property type="term" value="F:structural constituent of ribosome"/>
    <property type="evidence" value="ECO:0007669"/>
    <property type="project" value="InterPro"/>
</dbReference>
<accession>A0AAD7ISQ8</accession>
<dbReference type="GO" id="GO:0003723">
    <property type="term" value="F:RNA binding"/>
    <property type="evidence" value="ECO:0007669"/>
    <property type="project" value="TreeGrafter"/>
</dbReference>
<organism evidence="5 6">
    <name type="scientific">Mycena metata</name>
    <dbReference type="NCBI Taxonomy" id="1033252"/>
    <lineage>
        <taxon>Eukaryota</taxon>
        <taxon>Fungi</taxon>
        <taxon>Dikarya</taxon>
        <taxon>Basidiomycota</taxon>
        <taxon>Agaricomycotina</taxon>
        <taxon>Agaricomycetes</taxon>
        <taxon>Agaricomycetidae</taxon>
        <taxon>Agaricales</taxon>
        <taxon>Marasmiineae</taxon>
        <taxon>Mycenaceae</taxon>
        <taxon>Mycena</taxon>
    </lineage>
</organism>
<evidence type="ECO:0000313" key="6">
    <source>
        <dbReference type="Proteomes" id="UP001215598"/>
    </source>
</evidence>
<keyword evidence="2" id="KW-0689">Ribosomal protein</keyword>
<dbReference type="Proteomes" id="UP001215598">
    <property type="component" value="Unassembled WGS sequence"/>
</dbReference>
<dbReference type="PANTHER" id="PTHR10934:SF2">
    <property type="entry name" value="LARGE RIBOSOMAL SUBUNIT PROTEIN EL18"/>
    <property type="match status" value="1"/>
</dbReference>
<dbReference type="AlphaFoldDB" id="A0AAD7ISQ8"/>
<dbReference type="EMBL" id="JARKIB010000072">
    <property type="protein sequence ID" value="KAJ7748584.1"/>
    <property type="molecule type" value="Genomic_DNA"/>
</dbReference>
<dbReference type="GO" id="GO:0022625">
    <property type="term" value="C:cytosolic large ribosomal subunit"/>
    <property type="evidence" value="ECO:0007669"/>
    <property type="project" value="TreeGrafter"/>
</dbReference>
<proteinExistence type="inferred from homology"/>
<gene>
    <name evidence="5" type="ORF">B0H16DRAFT_1848598</name>
</gene>
<dbReference type="Pfam" id="PF17135">
    <property type="entry name" value="Ribosomal_L18"/>
    <property type="match status" value="1"/>
</dbReference>
<comment type="caution">
    <text evidence="5">The sequence shown here is derived from an EMBL/GenBank/DDBJ whole genome shotgun (WGS) entry which is preliminary data.</text>
</comment>
<dbReference type="PANTHER" id="PTHR10934">
    <property type="entry name" value="60S RIBOSOMAL PROTEIN L18"/>
    <property type="match status" value="1"/>
</dbReference>
<dbReference type="SUPFAM" id="SSF52080">
    <property type="entry name" value="Ribosomal proteins L15p and L18e"/>
    <property type="match status" value="1"/>
</dbReference>
<evidence type="ECO:0000256" key="2">
    <source>
        <dbReference type="ARBA" id="ARBA00022980"/>
    </source>
</evidence>
<reference evidence="5" key="1">
    <citation type="submission" date="2023-03" db="EMBL/GenBank/DDBJ databases">
        <title>Massive genome expansion in bonnet fungi (Mycena s.s.) driven by repeated elements and novel gene families across ecological guilds.</title>
        <authorList>
            <consortium name="Lawrence Berkeley National Laboratory"/>
            <person name="Harder C.B."/>
            <person name="Miyauchi S."/>
            <person name="Viragh M."/>
            <person name="Kuo A."/>
            <person name="Thoen E."/>
            <person name="Andreopoulos B."/>
            <person name="Lu D."/>
            <person name="Skrede I."/>
            <person name="Drula E."/>
            <person name="Henrissat B."/>
            <person name="Morin E."/>
            <person name="Kohler A."/>
            <person name="Barry K."/>
            <person name="LaButti K."/>
            <person name="Morin E."/>
            <person name="Salamov A."/>
            <person name="Lipzen A."/>
            <person name="Mereny Z."/>
            <person name="Hegedus B."/>
            <person name="Baldrian P."/>
            <person name="Stursova M."/>
            <person name="Weitz H."/>
            <person name="Taylor A."/>
            <person name="Grigoriev I.V."/>
            <person name="Nagy L.G."/>
            <person name="Martin F."/>
            <person name="Kauserud H."/>
        </authorList>
    </citation>
    <scope>NUCLEOTIDE SEQUENCE</scope>
    <source>
        <strain evidence="5">CBHHK182m</strain>
    </source>
</reference>
<protein>
    <recommendedName>
        <fullName evidence="4">Large ribosomal subunit protein uL15/eL18 domain-containing protein</fullName>
    </recommendedName>
</protein>
<evidence type="ECO:0000313" key="5">
    <source>
        <dbReference type="EMBL" id="KAJ7748584.1"/>
    </source>
</evidence>
<evidence type="ECO:0000256" key="3">
    <source>
        <dbReference type="ARBA" id="ARBA00023274"/>
    </source>
</evidence>